<dbReference type="AlphaFoldDB" id="A0A6H5HLL9"/>
<reference evidence="16 17" key="1">
    <citation type="submission" date="2020-02" db="EMBL/GenBank/DDBJ databases">
        <authorList>
            <person name="Ferguson B K."/>
        </authorList>
    </citation>
    <scope>NUCLEOTIDE SEQUENCE [LARGE SCALE GENOMIC DNA]</scope>
</reference>
<evidence type="ECO:0000256" key="13">
    <source>
        <dbReference type="PIRSR" id="PIRSR602401-1"/>
    </source>
</evidence>
<keyword evidence="6 13" id="KW-0479">Metal-binding</keyword>
<evidence type="ECO:0000313" key="16">
    <source>
        <dbReference type="EMBL" id="CAB0016986.1"/>
    </source>
</evidence>
<sequence>MIIIFSVVVILVFFLYRLNQNTCSYWSARGVPYVPATPLFDKNILKSLLPTPENLGKIYKSAEGKDYVGFFLLRTPVLMVCNPEIINGVLRQDFQKFSANRKPECVREDDPLSQHLLALQGEKWKNLRSKIIPVFTSGKLKSMYYLINERVEEFLRVLDQYEGKPIDAEKFCSQISISSIVSCAFGLDTKCMDPANDRFLKIGRSAFEAGFWKMVKVQLKMFHPAIFNFLRLTGYSKDSSDFCENFIKDVIAHRRASGYTRSDYVDILMKIQKELSERPGQDNGLSDSLIAAQVFSFLVAGYETTTTTLCCALYELAKHPQIVEQVRAEVLESLGTSGCFNYETLMGMELLERVIKETLRKHPPVVFLPRICTETTYLPGTEVMIEKGTQLLIPVLNLHHDPIYVPQPDEFMPERFSNQKQFALPNVPYMPFSDGPRKCIGEHKINGQTFK</sequence>
<evidence type="ECO:0000256" key="3">
    <source>
        <dbReference type="ARBA" id="ARBA00004406"/>
    </source>
</evidence>
<evidence type="ECO:0000256" key="15">
    <source>
        <dbReference type="SAM" id="SignalP"/>
    </source>
</evidence>
<dbReference type="InterPro" id="IPR002401">
    <property type="entry name" value="Cyt_P450_E_grp-I"/>
</dbReference>
<dbReference type="OrthoDB" id="1470350at2759"/>
<keyword evidence="8" id="KW-0492">Microsome</keyword>
<dbReference type="EMBL" id="CADCXU010030639">
    <property type="protein sequence ID" value="CAB0016986.1"/>
    <property type="molecule type" value="Genomic_DNA"/>
</dbReference>
<keyword evidence="12" id="KW-0472">Membrane</keyword>
<comment type="similarity">
    <text evidence="4 14">Belongs to the cytochrome P450 family.</text>
</comment>
<dbReference type="Pfam" id="PF00067">
    <property type="entry name" value="p450"/>
    <property type="match status" value="1"/>
</dbReference>
<dbReference type="GO" id="GO:0005506">
    <property type="term" value="F:iron ion binding"/>
    <property type="evidence" value="ECO:0007669"/>
    <property type="project" value="InterPro"/>
</dbReference>
<evidence type="ECO:0000256" key="12">
    <source>
        <dbReference type="ARBA" id="ARBA00023136"/>
    </source>
</evidence>
<evidence type="ECO:0000256" key="5">
    <source>
        <dbReference type="ARBA" id="ARBA00022617"/>
    </source>
</evidence>
<dbReference type="PROSITE" id="PS00086">
    <property type="entry name" value="CYTOCHROME_P450"/>
    <property type="match status" value="1"/>
</dbReference>
<keyword evidence="5 13" id="KW-0349">Heme</keyword>
<proteinExistence type="inferred from homology"/>
<evidence type="ECO:0000256" key="6">
    <source>
        <dbReference type="ARBA" id="ARBA00022723"/>
    </source>
</evidence>
<dbReference type="GO" id="GO:0005789">
    <property type="term" value="C:endoplasmic reticulum membrane"/>
    <property type="evidence" value="ECO:0007669"/>
    <property type="project" value="UniProtKB-SubCell"/>
</dbReference>
<protein>
    <recommendedName>
        <fullName evidence="18">Cytochrome P450</fullName>
    </recommendedName>
</protein>
<accession>A0A6H5HLL9</accession>
<keyword evidence="9 14" id="KW-0560">Oxidoreductase</keyword>
<evidence type="ECO:0000256" key="9">
    <source>
        <dbReference type="ARBA" id="ARBA00023002"/>
    </source>
</evidence>
<evidence type="ECO:0000256" key="2">
    <source>
        <dbReference type="ARBA" id="ARBA00004174"/>
    </source>
</evidence>
<dbReference type="Proteomes" id="UP000479000">
    <property type="component" value="Unassembled WGS sequence"/>
</dbReference>
<evidence type="ECO:0000256" key="1">
    <source>
        <dbReference type="ARBA" id="ARBA00001971"/>
    </source>
</evidence>
<dbReference type="SUPFAM" id="SSF48264">
    <property type="entry name" value="Cytochrome P450"/>
    <property type="match status" value="1"/>
</dbReference>
<name>A0A6H5HLL9_9HEMI</name>
<keyword evidence="17" id="KW-1185">Reference proteome</keyword>
<dbReference type="InterPro" id="IPR050476">
    <property type="entry name" value="Insect_CytP450_Detox"/>
</dbReference>
<dbReference type="PRINTS" id="PR00463">
    <property type="entry name" value="EP450I"/>
</dbReference>
<evidence type="ECO:0000256" key="8">
    <source>
        <dbReference type="ARBA" id="ARBA00022848"/>
    </source>
</evidence>
<dbReference type="PANTHER" id="PTHR24292">
    <property type="entry name" value="CYTOCHROME P450"/>
    <property type="match status" value="1"/>
</dbReference>
<evidence type="ECO:0000256" key="11">
    <source>
        <dbReference type="ARBA" id="ARBA00023033"/>
    </source>
</evidence>
<gene>
    <name evidence="16" type="ORF">NTEN_LOCUS21102</name>
</gene>
<dbReference type="GO" id="GO:0020037">
    <property type="term" value="F:heme binding"/>
    <property type="evidence" value="ECO:0007669"/>
    <property type="project" value="InterPro"/>
</dbReference>
<keyword evidence="15" id="KW-0732">Signal</keyword>
<dbReference type="PRINTS" id="PR00385">
    <property type="entry name" value="P450"/>
</dbReference>
<feature type="signal peptide" evidence="15">
    <location>
        <begin position="1"/>
        <end position="20"/>
    </location>
</feature>
<dbReference type="Gene3D" id="1.10.630.10">
    <property type="entry name" value="Cytochrome P450"/>
    <property type="match status" value="1"/>
</dbReference>
<evidence type="ECO:0000256" key="7">
    <source>
        <dbReference type="ARBA" id="ARBA00022824"/>
    </source>
</evidence>
<organism evidence="16 17">
    <name type="scientific">Nesidiocoris tenuis</name>
    <dbReference type="NCBI Taxonomy" id="355587"/>
    <lineage>
        <taxon>Eukaryota</taxon>
        <taxon>Metazoa</taxon>
        <taxon>Ecdysozoa</taxon>
        <taxon>Arthropoda</taxon>
        <taxon>Hexapoda</taxon>
        <taxon>Insecta</taxon>
        <taxon>Pterygota</taxon>
        <taxon>Neoptera</taxon>
        <taxon>Paraneoptera</taxon>
        <taxon>Hemiptera</taxon>
        <taxon>Heteroptera</taxon>
        <taxon>Panheteroptera</taxon>
        <taxon>Cimicomorpha</taxon>
        <taxon>Miridae</taxon>
        <taxon>Dicyphina</taxon>
        <taxon>Nesidiocoris</taxon>
    </lineage>
</organism>
<dbReference type="CDD" id="cd11056">
    <property type="entry name" value="CYP6-like"/>
    <property type="match status" value="1"/>
</dbReference>
<feature type="chain" id="PRO_5026065525" description="Cytochrome P450" evidence="15">
    <location>
        <begin position="21"/>
        <end position="451"/>
    </location>
</feature>
<evidence type="ECO:0000313" key="17">
    <source>
        <dbReference type="Proteomes" id="UP000479000"/>
    </source>
</evidence>
<dbReference type="InterPro" id="IPR017972">
    <property type="entry name" value="Cyt_P450_CS"/>
</dbReference>
<evidence type="ECO:0000256" key="10">
    <source>
        <dbReference type="ARBA" id="ARBA00023004"/>
    </source>
</evidence>
<dbReference type="PANTHER" id="PTHR24292:SF104">
    <property type="entry name" value="CYTOCHROME P450 308A1-RELATED"/>
    <property type="match status" value="1"/>
</dbReference>
<feature type="binding site" description="axial binding residue" evidence="13">
    <location>
        <position position="439"/>
    </location>
    <ligand>
        <name>heme</name>
        <dbReference type="ChEBI" id="CHEBI:30413"/>
    </ligand>
    <ligandPart>
        <name>Fe</name>
        <dbReference type="ChEBI" id="CHEBI:18248"/>
    </ligandPart>
</feature>
<dbReference type="FunFam" id="1.10.630.10:FF:000182">
    <property type="entry name" value="Cytochrome P450 3A4"/>
    <property type="match status" value="1"/>
</dbReference>
<keyword evidence="7" id="KW-0256">Endoplasmic reticulum</keyword>
<evidence type="ECO:0000256" key="14">
    <source>
        <dbReference type="RuleBase" id="RU000461"/>
    </source>
</evidence>
<evidence type="ECO:0000256" key="4">
    <source>
        <dbReference type="ARBA" id="ARBA00010617"/>
    </source>
</evidence>
<dbReference type="InterPro" id="IPR001128">
    <property type="entry name" value="Cyt_P450"/>
</dbReference>
<dbReference type="GO" id="GO:0016705">
    <property type="term" value="F:oxidoreductase activity, acting on paired donors, with incorporation or reduction of molecular oxygen"/>
    <property type="evidence" value="ECO:0007669"/>
    <property type="project" value="InterPro"/>
</dbReference>
<comment type="cofactor">
    <cofactor evidence="1 13">
        <name>heme</name>
        <dbReference type="ChEBI" id="CHEBI:30413"/>
    </cofactor>
</comment>
<dbReference type="InterPro" id="IPR036396">
    <property type="entry name" value="Cyt_P450_sf"/>
</dbReference>
<evidence type="ECO:0008006" key="18">
    <source>
        <dbReference type="Google" id="ProtNLM"/>
    </source>
</evidence>
<keyword evidence="11 14" id="KW-0503">Monooxygenase</keyword>
<comment type="subcellular location">
    <subcellularLocation>
        <location evidence="3">Endoplasmic reticulum membrane</location>
        <topology evidence="3">Peripheral membrane protein</topology>
    </subcellularLocation>
    <subcellularLocation>
        <location evidence="2">Microsome membrane</location>
        <topology evidence="2">Peripheral membrane protein</topology>
    </subcellularLocation>
</comment>
<dbReference type="GO" id="GO:0004497">
    <property type="term" value="F:monooxygenase activity"/>
    <property type="evidence" value="ECO:0007669"/>
    <property type="project" value="UniProtKB-KW"/>
</dbReference>
<keyword evidence="10 13" id="KW-0408">Iron</keyword>